<dbReference type="InterPro" id="IPR050833">
    <property type="entry name" value="Poly_Biosynth_Transport"/>
</dbReference>
<evidence type="ECO:0000313" key="8">
    <source>
        <dbReference type="EMBL" id="MBB4020642.1"/>
    </source>
</evidence>
<evidence type="ECO:0000256" key="4">
    <source>
        <dbReference type="ARBA" id="ARBA00022692"/>
    </source>
</evidence>
<evidence type="ECO:0000256" key="7">
    <source>
        <dbReference type="SAM" id="Phobius"/>
    </source>
</evidence>
<feature type="transmembrane region" description="Helical" evidence="7">
    <location>
        <begin position="287"/>
        <end position="306"/>
    </location>
</feature>
<accession>A0A840C9B5</accession>
<feature type="transmembrane region" description="Helical" evidence="7">
    <location>
        <begin position="40"/>
        <end position="58"/>
    </location>
</feature>
<evidence type="ECO:0000313" key="9">
    <source>
        <dbReference type="Proteomes" id="UP000585681"/>
    </source>
</evidence>
<evidence type="ECO:0000256" key="6">
    <source>
        <dbReference type="ARBA" id="ARBA00023136"/>
    </source>
</evidence>
<evidence type="ECO:0000256" key="2">
    <source>
        <dbReference type="ARBA" id="ARBA00007430"/>
    </source>
</evidence>
<dbReference type="PANTHER" id="PTHR30250:SF10">
    <property type="entry name" value="LIPOPOLYSACCHARIDE BIOSYNTHESIS PROTEIN WZXC"/>
    <property type="match status" value="1"/>
</dbReference>
<dbReference type="EMBL" id="JACIEQ010000001">
    <property type="protein sequence ID" value="MBB4020642.1"/>
    <property type="molecule type" value="Genomic_DNA"/>
</dbReference>
<sequence>MSITRQFSKGVAWMAAGNWLEQAINFIVFVVLARLLGAEAFGLLAMATAFVILSEFLVRETLSEFLIATPDPEDAHFNAVFWSLAGLGGVLAALLLIFAGPIAAFYGAGQVRGLIAALSPTVVMIALTAVPVALLRRELQFKTLSLRAISGVFVGGVVGIGMAAAGFGVWSLAGQRLAQVATNILMAWGAVRWRPGLSTSQRHLREVIGFGGQVLGLRAAELALAQSPSVIIGATLGPAALGLFSIAWRLVEIASFLIVTPLRMAAQPAFAAMTRQGARAADLLIDISRLSGLAAFPAFAGLAVLAEPVLHLFFGAKWVPAAPALSVLALVGLYFCIEKVQQSFCLAAGRAGAITVLAWAEVILGAALIWVATRWGLVAVAAAFVVPRYLLWIFRFRVVASIGGLRVRDLVSCHLRPAFAALVMAAGVLAVARATEGFAPAIPLAAGFVTGVLLFAGLTFLLMPDRVALLKTYVGNPRENSAKKG</sequence>
<organism evidence="8 9">
    <name type="scientific">Actibacterium naphthalenivorans</name>
    <dbReference type="NCBI Taxonomy" id="1614693"/>
    <lineage>
        <taxon>Bacteria</taxon>
        <taxon>Pseudomonadati</taxon>
        <taxon>Pseudomonadota</taxon>
        <taxon>Alphaproteobacteria</taxon>
        <taxon>Rhodobacterales</taxon>
        <taxon>Roseobacteraceae</taxon>
        <taxon>Actibacterium</taxon>
    </lineage>
</organism>
<proteinExistence type="inferred from homology"/>
<gene>
    <name evidence="8" type="ORF">GGR17_000433</name>
</gene>
<keyword evidence="9" id="KW-1185">Reference proteome</keyword>
<feature type="transmembrane region" description="Helical" evidence="7">
    <location>
        <begin position="375"/>
        <end position="394"/>
    </location>
</feature>
<feature type="transmembrane region" description="Helical" evidence="7">
    <location>
        <begin position="79"/>
        <end position="108"/>
    </location>
</feature>
<dbReference type="PANTHER" id="PTHR30250">
    <property type="entry name" value="PST FAMILY PREDICTED COLANIC ACID TRANSPORTER"/>
    <property type="match status" value="1"/>
</dbReference>
<dbReference type="AlphaFoldDB" id="A0A840C9B5"/>
<dbReference type="Proteomes" id="UP000585681">
    <property type="component" value="Unassembled WGS sequence"/>
</dbReference>
<feature type="transmembrane region" description="Helical" evidence="7">
    <location>
        <begin position="114"/>
        <end position="134"/>
    </location>
</feature>
<feature type="transmembrane region" description="Helical" evidence="7">
    <location>
        <begin position="344"/>
        <end position="369"/>
    </location>
</feature>
<keyword evidence="6 7" id="KW-0472">Membrane</keyword>
<keyword evidence="5 7" id="KW-1133">Transmembrane helix</keyword>
<dbReference type="CDD" id="cd13127">
    <property type="entry name" value="MATE_tuaB_like"/>
    <property type="match status" value="1"/>
</dbReference>
<evidence type="ECO:0000256" key="5">
    <source>
        <dbReference type="ARBA" id="ARBA00022989"/>
    </source>
</evidence>
<keyword evidence="3" id="KW-1003">Cell membrane</keyword>
<dbReference type="GO" id="GO:0005886">
    <property type="term" value="C:plasma membrane"/>
    <property type="evidence" value="ECO:0007669"/>
    <property type="project" value="UniProtKB-SubCell"/>
</dbReference>
<dbReference type="RefSeq" id="WP_054538274.1">
    <property type="nucleotide sequence ID" value="NZ_JACIEQ010000001.1"/>
</dbReference>
<comment type="subcellular location">
    <subcellularLocation>
        <location evidence="1">Cell membrane</location>
        <topology evidence="1">Multi-pass membrane protein</topology>
    </subcellularLocation>
</comment>
<comment type="similarity">
    <text evidence="2">Belongs to the polysaccharide synthase family.</text>
</comment>
<feature type="transmembrane region" description="Helical" evidence="7">
    <location>
        <begin position="318"/>
        <end position="337"/>
    </location>
</feature>
<feature type="transmembrane region" description="Helical" evidence="7">
    <location>
        <begin position="415"/>
        <end position="435"/>
    </location>
</feature>
<reference evidence="8" key="1">
    <citation type="submission" date="2020-08" db="EMBL/GenBank/DDBJ databases">
        <title>Genomic Encyclopedia of Type Strains, Phase IV (KMG-IV): sequencing the most valuable type-strain genomes for metagenomic binning, comparative biology and taxonomic classification.</title>
        <authorList>
            <person name="Goeker M."/>
        </authorList>
    </citation>
    <scope>NUCLEOTIDE SEQUENCE [LARGE SCALE GENOMIC DNA]</scope>
    <source>
        <strain evidence="8">DSM 105040</strain>
    </source>
</reference>
<feature type="transmembrane region" description="Helical" evidence="7">
    <location>
        <begin position="146"/>
        <end position="170"/>
    </location>
</feature>
<evidence type="ECO:0000256" key="1">
    <source>
        <dbReference type="ARBA" id="ARBA00004651"/>
    </source>
</evidence>
<keyword evidence="4 7" id="KW-0812">Transmembrane</keyword>
<comment type="caution">
    <text evidence="8">The sequence shown here is derived from an EMBL/GenBank/DDBJ whole genome shotgun (WGS) entry which is preliminary data.</text>
</comment>
<evidence type="ECO:0000256" key="3">
    <source>
        <dbReference type="ARBA" id="ARBA00022475"/>
    </source>
</evidence>
<dbReference type="Pfam" id="PF13440">
    <property type="entry name" value="Polysacc_synt_3"/>
    <property type="match status" value="1"/>
</dbReference>
<feature type="transmembrane region" description="Helical" evidence="7">
    <location>
        <begin position="441"/>
        <end position="463"/>
    </location>
</feature>
<protein>
    <submittedName>
        <fullName evidence="8">PST family polysaccharide transporter</fullName>
    </submittedName>
</protein>
<name>A0A840C9B5_9RHOB</name>